<protein>
    <submittedName>
        <fullName evidence="2">Uncharacterized protein</fullName>
    </submittedName>
</protein>
<keyword evidence="3" id="KW-1185">Reference proteome</keyword>
<proteinExistence type="predicted"/>
<evidence type="ECO:0000313" key="3">
    <source>
        <dbReference type="Proteomes" id="UP000824782"/>
    </source>
</evidence>
<accession>A0AAV7BWS0</accession>
<dbReference type="Proteomes" id="UP000824782">
    <property type="component" value="Unassembled WGS sequence"/>
</dbReference>
<evidence type="ECO:0000256" key="1">
    <source>
        <dbReference type="SAM" id="MobiDB-lite"/>
    </source>
</evidence>
<feature type="region of interest" description="Disordered" evidence="1">
    <location>
        <begin position="1"/>
        <end position="48"/>
    </location>
</feature>
<dbReference type="EMBL" id="WNYA01000004">
    <property type="protein sequence ID" value="KAG8576906.1"/>
    <property type="molecule type" value="Genomic_DNA"/>
</dbReference>
<reference evidence="2" key="1">
    <citation type="thesis" date="2020" institute="ProQuest LLC" country="789 East Eisenhower Parkway, Ann Arbor, MI, USA">
        <title>Comparative Genomics and Chromosome Evolution.</title>
        <authorList>
            <person name="Mudd A.B."/>
        </authorList>
    </citation>
    <scope>NUCLEOTIDE SEQUENCE</scope>
    <source>
        <strain evidence="2">237g6f4</strain>
        <tissue evidence="2">Blood</tissue>
    </source>
</reference>
<gene>
    <name evidence="2" type="ORF">GDO81_010017</name>
</gene>
<evidence type="ECO:0000313" key="2">
    <source>
        <dbReference type="EMBL" id="KAG8576906.1"/>
    </source>
</evidence>
<comment type="caution">
    <text evidence="2">The sequence shown here is derived from an EMBL/GenBank/DDBJ whole genome shotgun (WGS) entry which is preliminary data.</text>
</comment>
<dbReference type="AlphaFoldDB" id="A0AAV7BWS0"/>
<feature type="compositionally biased region" description="Polar residues" evidence="1">
    <location>
        <begin position="1"/>
        <end position="17"/>
    </location>
</feature>
<sequence>MILQSQKFQPHQHTTRLQNHRKSQKTYQEGENVSRHYPKRTPKPAKNNFIRLQLGIPLQDQISTYLFPKD</sequence>
<organism evidence="2 3">
    <name type="scientific">Engystomops pustulosus</name>
    <name type="common">Tungara frog</name>
    <name type="synonym">Physalaemus pustulosus</name>
    <dbReference type="NCBI Taxonomy" id="76066"/>
    <lineage>
        <taxon>Eukaryota</taxon>
        <taxon>Metazoa</taxon>
        <taxon>Chordata</taxon>
        <taxon>Craniata</taxon>
        <taxon>Vertebrata</taxon>
        <taxon>Euteleostomi</taxon>
        <taxon>Amphibia</taxon>
        <taxon>Batrachia</taxon>
        <taxon>Anura</taxon>
        <taxon>Neobatrachia</taxon>
        <taxon>Hyloidea</taxon>
        <taxon>Leptodactylidae</taxon>
        <taxon>Leiuperinae</taxon>
        <taxon>Engystomops</taxon>
    </lineage>
</organism>
<name>A0AAV7BWS0_ENGPU</name>